<evidence type="ECO:0000313" key="3">
    <source>
        <dbReference type="Proteomes" id="UP000663760"/>
    </source>
</evidence>
<gene>
    <name evidence="2" type="ORF">SI8410_06008151</name>
</gene>
<feature type="region of interest" description="Disordered" evidence="1">
    <location>
        <begin position="247"/>
        <end position="266"/>
    </location>
</feature>
<protein>
    <submittedName>
        <fullName evidence="2">Uncharacterized protein</fullName>
    </submittedName>
</protein>
<keyword evidence="3" id="KW-1185">Reference proteome</keyword>
<evidence type="ECO:0000256" key="1">
    <source>
        <dbReference type="SAM" id="MobiDB-lite"/>
    </source>
</evidence>
<feature type="region of interest" description="Disordered" evidence="1">
    <location>
        <begin position="1"/>
        <end position="54"/>
    </location>
</feature>
<sequence length="266" mass="27575">MRWKEENANGTKTEGLRGTPSPPPLVACWLRGQAGEEGDAGGGQPGGAVDEPTDGELRCFLLHGDDAVARPVDPQPHGGAVAGVPVLAVVQSIDGEVAVPLEPAGGVDVAGDVGEHEDGAGVGLPGPAEEGGVAAVVAPLLLLRRREFRRGKDPGDVDGDAGVLVGVLPALGGDGVLLFLQRPAGVEGAVLQHHGGVAEDEVDGAGDGAVAVELPLRVHVECVLVAQHVAARHRLVLRRPRRVLESHVPRHEPRPHRRCDQPERKK</sequence>
<name>A0A7I8KJP5_SPIIN</name>
<reference evidence="2" key="1">
    <citation type="submission" date="2020-02" db="EMBL/GenBank/DDBJ databases">
        <authorList>
            <person name="Scholz U."/>
            <person name="Mascher M."/>
            <person name="Fiebig A."/>
        </authorList>
    </citation>
    <scope>NUCLEOTIDE SEQUENCE</scope>
</reference>
<dbReference type="OrthoDB" id="786888at2759"/>
<evidence type="ECO:0000313" key="2">
    <source>
        <dbReference type="EMBL" id="CAA7397486.1"/>
    </source>
</evidence>
<organism evidence="2 3">
    <name type="scientific">Spirodela intermedia</name>
    <name type="common">Intermediate duckweed</name>
    <dbReference type="NCBI Taxonomy" id="51605"/>
    <lineage>
        <taxon>Eukaryota</taxon>
        <taxon>Viridiplantae</taxon>
        <taxon>Streptophyta</taxon>
        <taxon>Embryophyta</taxon>
        <taxon>Tracheophyta</taxon>
        <taxon>Spermatophyta</taxon>
        <taxon>Magnoliopsida</taxon>
        <taxon>Liliopsida</taxon>
        <taxon>Araceae</taxon>
        <taxon>Lemnoideae</taxon>
        <taxon>Spirodela</taxon>
    </lineage>
</organism>
<dbReference type="Proteomes" id="UP000663760">
    <property type="component" value="Chromosome 6"/>
</dbReference>
<accession>A0A7I8KJP5</accession>
<proteinExistence type="predicted"/>
<dbReference type="AlphaFoldDB" id="A0A7I8KJP5"/>
<dbReference type="EMBL" id="LR746269">
    <property type="protein sequence ID" value="CAA7397486.1"/>
    <property type="molecule type" value="Genomic_DNA"/>
</dbReference>